<name>A0A931LU37_FIMGI</name>
<accession>A0A931LU37</accession>
<protein>
    <recommendedName>
        <fullName evidence="3">Tetratricopeptide repeat protein</fullName>
    </recommendedName>
</protein>
<dbReference type="Proteomes" id="UP000727962">
    <property type="component" value="Unassembled WGS sequence"/>
</dbReference>
<dbReference type="InterPro" id="IPR011990">
    <property type="entry name" value="TPR-like_helical_dom_sf"/>
</dbReference>
<evidence type="ECO:0008006" key="3">
    <source>
        <dbReference type="Google" id="ProtNLM"/>
    </source>
</evidence>
<evidence type="ECO:0000313" key="1">
    <source>
        <dbReference type="EMBL" id="MBI1755722.1"/>
    </source>
</evidence>
<dbReference type="SUPFAM" id="SSF48452">
    <property type="entry name" value="TPR-like"/>
    <property type="match status" value="1"/>
</dbReference>
<gene>
    <name evidence="1" type="ORF">HYR64_01275</name>
</gene>
<evidence type="ECO:0000313" key="2">
    <source>
        <dbReference type="Proteomes" id="UP000727962"/>
    </source>
</evidence>
<comment type="caution">
    <text evidence="1">The sequence shown here is derived from an EMBL/GenBank/DDBJ whole genome shotgun (WGS) entry which is preliminary data.</text>
</comment>
<sequence>MRKRPNWYAWLAIFLISQGALQRGFIQDRWARDFAPKGSLVKGTGLSPEQFLFALAGFREMVAGILWVRADSFFDSGNFDAVLPIIRLVTMLDPKQIDVYSTGMWHIGYNFTDEESRSDRRYVPSALALGKEGCKQNPDTYELWFETGWIWFHKIEDDYDKPVYYFEEAEKRPDMQPARKNLLAMAYQREGRADESLKQYFKLYDESAAEMKRDPSLATRQNMETLLQNIDTLLVRMSQRGYFAENNGTYASGEYDTKPPVDLGFSVKASIVEARVLRLEGTWNVLPVGTHIRVVLRDKDYPGGKVAEMDWDAQDEVTLDPPHDRTFMQDQLFVKNRRFSKRIDMSKDVTIYPFASKSYILELFYSPRLAPPHLQDKFSWNGEGMTDANYLNTVVRPGQRVIYASFELTRDQMLRFNQWADTMPILKTPNFRETTERGGREDVIEMPSLRTGG</sequence>
<dbReference type="AlphaFoldDB" id="A0A931LU37"/>
<proteinExistence type="predicted"/>
<dbReference type="EMBL" id="JACOSL010000007">
    <property type="protein sequence ID" value="MBI1755722.1"/>
    <property type="molecule type" value="Genomic_DNA"/>
</dbReference>
<organism evidence="1 2">
    <name type="scientific">Fimbriimonas ginsengisoli</name>
    <dbReference type="NCBI Taxonomy" id="1005039"/>
    <lineage>
        <taxon>Bacteria</taxon>
        <taxon>Bacillati</taxon>
        <taxon>Armatimonadota</taxon>
        <taxon>Fimbriimonadia</taxon>
        <taxon>Fimbriimonadales</taxon>
        <taxon>Fimbriimonadaceae</taxon>
        <taxon>Fimbriimonas</taxon>
    </lineage>
</organism>
<dbReference type="Gene3D" id="1.25.40.10">
    <property type="entry name" value="Tetratricopeptide repeat domain"/>
    <property type="match status" value="1"/>
</dbReference>
<reference evidence="1" key="1">
    <citation type="submission" date="2020-07" db="EMBL/GenBank/DDBJ databases">
        <title>Huge and variable diversity of episymbiotic CPR bacteria and DPANN archaea in groundwater ecosystems.</title>
        <authorList>
            <person name="He C.Y."/>
            <person name="Keren R."/>
            <person name="Whittaker M."/>
            <person name="Farag I.F."/>
            <person name="Doudna J."/>
            <person name="Cate J.H.D."/>
            <person name="Banfield J.F."/>
        </authorList>
    </citation>
    <scope>NUCLEOTIDE SEQUENCE</scope>
    <source>
        <strain evidence="1">NC_groundwater_17_Pr7_B-0.1um_64_12</strain>
    </source>
</reference>